<dbReference type="Proteomes" id="UP000772434">
    <property type="component" value="Unassembled WGS sequence"/>
</dbReference>
<dbReference type="AlphaFoldDB" id="A0A9P5P7J1"/>
<feature type="signal peptide" evidence="1">
    <location>
        <begin position="1"/>
        <end position="22"/>
    </location>
</feature>
<protein>
    <submittedName>
        <fullName evidence="2">Uncharacterized protein</fullName>
    </submittedName>
</protein>
<sequence>MLLTHHWLGFVLLAVLIFPACAAPPLARRDITYTVTVVDVNGDAIERVPSLAHRRIEGFLGVPDVGINLKDGPGYKKITHLSLAMGLATAQLIKTEMLYFKLTGGNSCAKICYGYVVSNSEGNRDMTISALITSRDEQGQYRVVRKPLPDSRKDTATWKQTRAQQHLKFLKEFVPTKRRVVAMAMAEYSAAPEFEGVREAAEAIEEADQALYAEVVKQAVAKGRAREDAKWAPWRIENLRA</sequence>
<accession>A0A9P5P7J1</accession>
<comment type="caution">
    <text evidence="2">The sequence shown here is derived from an EMBL/GenBank/DDBJ whole genome shotgun (WGS) entry which is preliminary data.</text>
</comment>
<keyword evidence="1" id="KW-0732">Signal</keyword>
<dbReference type="EMBL" id="JADNRY010000427">
    <property type="protein sequence ID" value="KAF9056830.1"/>
    <property type="molecule type" value="Genomic_DNA"/>
</dbReference>
<organism evidence="2 3">
    <name type="scientific">Rhodocollybia butyracea</name>
    <dbReference type="NCBI Taxonomy" id="206335"/>
    <lineage>
        <taxon>Eukaryota</taxon>
        <taxon>Fungi</taxon>
        <taxon>Dikarya</taxon>
        <taxon>Basidiomycota</taxon>
        <taxon>Agaricomycotina</taxon>
        <taxon>Agaricomycetes</taxon>
        <taxon>Agaricomycetidae</taxon>
        <taxon>Agaricales</taxon>
        <taxon>Marasmiineae</taxon>
        <taxon>Omphalotaceae</taxon>
        <taxon>Rhodocollybia</taxon>
    </lineage>
</organism>
<evidence type="ECO:0000313" key="2">
    <source>
        <dbReference type="EMBL" id="KAF9056830.1"/>
    </source>
</evidence>
<gene>
    <name evidence="2" type="ORF">BDP27DRAFT_1433489</name>
</gene>
<proteinExistence type="predicted"/>
<keyword evidence="3" id="KW-1185">Reference proteome</keyword>
<feature type="chain" id="PRO_5040126857" evidence="1">
    <location>
        <begin position="23"/>
        <end position="241"/>
    </location>
</feature>
<reference evidence="2" key="1">
    <citation type="submission" date="2020-11" db="EMBL/GenBank/DDBJ databases">
        <authorList>
            <consortium name="DOE Joint Genome Institute"/>
            <person name="Ahrendt S."/>
            <person name="Riley R."/>
            <person name="Andreopoulos W."/>
            <person name="Labutti K."/>
            <person name="Pangilinan J."/>
            <person name="Ruiz-Duenas F.J."/>
            <person name="Barrasa J.M."/>
            <person name="Sanchez-Garcia M."/>
            <person name="Camarero S."/>
            <person name="Miyauchi S."/>
            <person name="Serrano A."/>
            <person name="Linde D."/>
            <person name="Babiker R."/>
            <person name="Drula E."/>
            <person name="Ayuso-Fernandez I."/>
            <person name="Pacheco R."/>
            <person name="Padilla G."/>
            <person name="Ferreira P."/>
            <person name="Barriuso J."/>
            <person name="Kellner H."/>
            <person name="Castanera R."/>
            <person name="Alfaro M."/>
            <person name="Ramirez L."/>
            <person name="Pisabarro A.G."/>
            <person name="Kuo A."/>
            <person name="Tritt A."/>
            <person name="Lipzen A."/>
            <person name="He G."/>
            <person name="Yan M."/>
            <person name="Ng V."/>
            <person name="Cullen D."/>
            <person name="Martin F."/>
            <person name="Rosso M.-N."/>
            <person name="Henrissat B."/>
            <person name="Hibbett D."/>
            <person name="Martinez A.T."/>
            <person name="Grigoriev I.V."/>
        </authorList>
    </citation>
    <scope>NUCLEOTIDE SEQUENCE</scope>
    <source>
        <strain evidence="2">AH 40177</strain>
    </source>
</reference>
<evidence type="ECO:0000313" key="3">
    <source>
        <dbReference type="Proteomes" id="UP000772434"/>
    </source>
</evidence>
<evidence type="ECO:0000256" key="1">
    <source>
        <dbReference type="SAM" id="SignalP"/>
    </source>
</evidence>
<name>A0A9P5P7J1_9AGAR</name>